<evidence type="ECO:0000313" key="6">
    <source>
        <dbReference type="WBParaSite" id="ASIM_0000278901-mRNA-1"/>
    </source>
</evidence>
<dbReference type="PANTHER" id="PTHR12911:SF8">
    <property type="entry name" value="KLAROID PROTEIN-RELATED"/>
    <property type="match status" value="1"/>
</dbReference>
<evidence type="ECO:0000256" key="2">
    <source>
        <dbReference type="ARBA" id="ARBA00022692"/>
    </source>
</evidence>
<sequence>LRSGGSIISTRCTETYKETSRLESIFGIPLWYSSYSPRSVIQHRANALSSGECWAFRGKGYLTIKLSTPIHVTEVSYEHLRHELHPDGVMRSAPKQFQIWAFQALNDFDSKVLLGEYQFDHNGDALQFFKVEHEPPIVTPILELVVLSNWGADYTCLYRFRVHGHKPGKSFRDLNEDDALLVDHKISDEFVRGTQPGNKQTAGG</sequence>
<keyword evidence="3" id="KW-1133">Transmembrane helix</keyword>
<evidence type="ECO:0000256" key="4">
    <source>
        <dbReference type="ARBA" id="ARBA00023136"/>
    </source>
</evidence>
<dbReference type="InterPro" id="IPR045119">
    <property type="entry name" value="SUN1-5"/>
</dbReference>
<dbReference type="InterPro" id="IPR012919">
    <property type="entry name" value="SUN_dom"/>
</dbReference>
<reference evidence="6" key="1">
    <citation type="submission" date="2017-02" db="UniProtKB">
        <authorList>
            <consortium name="WormBaseParasite"/>
        </authorList>
    </citation>
    <scope>IDENTIFICATION</scope>
</reference>
<protein>
    <submittedName>
        <fullName evidence="6">Nuclear migration and anchoring protein unc-84 (inferred by orthology to a C. elegans protein)</fullName>
    </submittedName>
</protein>
<evidence type="ECO:0000256" key="3">
    <source>
        <dbReference type="ARBA" id="ARBA00022989"/>
    </source>
</evidence>
<dbReference type="PANTHER" id="PTHR12911">
    <property type="entry name" value="SAD1/UNC-84-LIKE PROTEIN-RELATED"/>
    <property type="match status" value="1"/>
</dbReference>
<dbReference type="AlphaFoldDB" id="A0A0M3J5F8"/>
<dbReference type="PROSITE" id="PS51469">
    <property type="entry name" value="SUN"/>
    <property type="match status" value="1"/>
</dbReference>
<dbReference type="GO" id="GO:0034993">
    <property type="term" value="C:meiotic nuclear membrane microtubule tethering complex"/>
    <property type="evidence" value="ECO:0007669"/>
    <property type="project" value="TreeGrafter"/>
</dbReference>
<keyword evidence="2" id="KW-0812">Transmembrane</keyword>
<dbReference type="WBParaSite" id="ASIM_0000278901-mRNA-1">
    <property type="protein sequence ID" value="ASIM_0000278901-mRNA-1"/>
    <property type="gene ID" value="ASIM_0000278901"/>
</dbReference>
<dbReference type="GO" id="GO:0043495">
    <property type="term" value="F:protein-membrane adaptor activity"/>
    <property type="evidence" value="ECO:0007669"/>
    <property type="project" value="TreeGrafter"/>
</dbReference>
<name>A0A0M3J5F8_ANISI</name>
<dbReference type="Gene3D" id="2.60.120.260">
    <property type="entry name" value="Galactose-binding domain-like"/>
    <property type="match status" value="1"/>
</dbReference>
<comment type="subcellular location">
    <subcellularLocation>
        <location evidence="1">Membrane</location>
    </subcellularLocation>
</comment>
<evidence type="ECO:0000259" key="5">
    <source>
        <dbReference type="PROSITE" id="PS51469"/>
    </source>
</evidence>
<keyword evidence="4" id="KW-0472">Membrane</keyword>
<organism evidence="6">
    <name type="scientific">Anisakis simplex</name>
    <name type="common">Herring worm</name>
    <dbReference type="NCBI Taxonomy" id="6269"/>
    <lineage>
        <taxon>Eukaryota</taxon>
        <taxon>Metazoa</taxon>
        <taxon>Ecdysozoa</taxon>
        <taxon>Nematoda</taxon>
        <taxon>Chromadorea</taxon>
        <taxon>Rhabditida</taxon>
        <taxon>Spirurina</taxon>
        <taxon>Ascaridomorpha</taxon>
        <taxon>Ascaridoidea</taxon>
        <taxon>Anisakidae</taxon>
        <taxon>Anisakis</taxon>
        <taxon>Anisakis simplex complex</taxon>
    </lineage>
</organism>
<accession>A0A0M3J5F8</accession>
<proteinExistence type="predicted"/>
<dbReference type="Pfam" id="PF07738">
    <property type="entry name" value="Sad1_UNC"/>
    <property type="match status" value="1"/>
</dbReference>
<feature type="domain" description="SUN" evidence="5">
    <location>
        <begin position="4"/>
        <end position="167"/>
    </location>
</feature>
<evidence type="ECO:0000256" key="1">
    <source>
        <dbReference type="ARBA" id="ARBA00004370"/>
    </source>
</evidence>